<organism evidence="2 3">
    <name type="scientific">Halobacillus locisalis</name>
    <dbReference type="NCBI Taxonomy" id="220753"/>
    <lineage>
        <taxon>Bacteria</taxon>
        <taxon>Bacillati</taxon>
        <taxon>Bacillota</taxon>
        <taxon>Bacilli</taxon>
        <taxon>Bacillales</taxon>
        <taxon>Bacillaceae</taxon>
        <taxon>Halobacillus</taxon>
    </lineage>
</organism>
<feature type="transmembrane region" description="Helical" evidence="1">
    <location>
        <begin position="121"/>
        <end position="141"/>
    </location>
</feature>
<keyword evidence="1" id="KW-0472">Membrane</keyword>
<evidence type="ECO:0000256" key="1">
    <source>
        <dbReference type="SAM" id="Phobius"/>
    </source>
</evidence>
<feature type="transmembrane region" description="Helical" evidence="1">
    <location>
        <begin position="91"/>
        <end position="109"/>
    </location>
</feature>
<sequence length="151" mass="17583">MEEDERSSIEKVRGVLVRILFVILSVGMGYLFAYQWGFLPNGYEWIGEQSSTITIQKNDLYGLKDKELDISFEEDESFKMSRLRDQVEGQFLHYFFFFSTAFVMIFSFLQDRFIDEPLKKGQLFGALFTLFMAWVNVAMQLSQISEMVSGG</sequence>
<accession>A0A838CNL4</accession>
<keyword evidence="1" id="KW-1133">Transmembrane helix</keyword>
<dbReference type="AlphaFoldDB" id="A0A838CNL4"/>
<dbReference type="Proteomes" id="UP000571017">
    <property type="component" value="Unassembled WGS sequence"/>
</dbReference>
<feature type="transmembrane region" description="Helical" evidence="1">
    <location>
        <begin position="15"/>
        <end position="36"/>
    </location>
</feature>
<keyword evidence="1" id="KW-0812">Transmembrane</keyword>
<reference evidence="2 3" key="1">
    <citation type="journal article" date="2004" name="Extremophiles">
        <title>Halobacillus locisalis sp. nov., a halophilic bacterium isolated from a marine solar saltern of the Yellow Sea in Korea.</title>
        <authorList>
            <person name="Yoon J.H."/>
            <person name="Kang K.H."/>
            <person name="Oh T.K."/>
            <person name="Park Y.H."/>
        </authorList>
    </citation>
    <scope>NUCLEOTIDE SEQUENCE [LARGE SCALE GENOMIC DNA]</scope>
    <source>
        <strain evidence="2 3">KCTC 3788</strain>
    </source>
</reference>
<dbReference type="EMBL" id="JACEFG010000001">
    <property type="protein sequence ID" value="MBA2173752.1"/>
    <property type="molecule type" value="Genomic_DNA"/>
</dbReference>
<proteinExistence type="predicted"/>
<name>A0A838CNL4_9BACI</name>
<evidence type="ECO:0000313" key="2">
    <source>
        <dbReference type="EMBL" id="MBA2173752.1"/>
    </source>
</evidence>
<comment type="caution">
    <text evidence="2">The sequence shown here is derived from an EMBL/GenBank/DDBJ whole genome shotgun (WGS) entry which is preliminary data.</text>
</comment>
<evidence type="ECO:0000313" key="3">
    <source>
        <dbReference type="Proteomes" id="UP000571017"/>
    </source>
</evidence>
<dbReference type="RefSeq" id="WP_181470791.1">
    <property type="nucleotide sequence ID" value="NZ_JACEFG010000001.1"/>
</dbReference>
<gene>
    <name evidence="2" type="ORF">H0266_02455</name>
</gene>
<keyword evidence="3" id="KW-1185">Reference proteome</keyword>
<protein>
    <submittedName>
        <fullName evidence="2">Uncharacterized protein</fullName>
    </submittedName>
</protein>